<evidence type="ECO:0000313" key="4">
    <source>
        <dbReference type="Proteomes" id="UP000290439"/>
    </source>
</evidence>
<sequence length="683" mass="75867">MNIGSAFTQPAGTQLNNQVIASDNAQVGQQIGAQFNDAVIHEVHYYSVSPGDPPERRHAVARAHLDAGNPRRAEEILRSLIRDGHITTERAYLYILAILSSRSYVEITADLSEEIRAATSMAAQLAKDDWWPALSTVDSLLRYAHAEYNDGSGDDEFHVASAEFGALDPARQDEIDRHLNLILSGAVHERLAAERKYQVASERMNGRRVERAGKFFEDDPLPPMKWTAAAIPATAADWRDAILGCSATALAILIALSGDGPAGALMGLAFIAAGGALALPGSIVWQTHLRHSASVWWSYQPQANRPEVKFDKLVDQHFRAGIPTDMWEATSGYRGYLKRRLQHQYAFDGGRPGGAVWLIRWHAVRAARQYVYLPPQPAEARRAANLRYAGTAVWCIGLAVWLATAHYLAFALAFGGWWAIRGVARIASVSRAARLLDHDAERLLADEWHGYNNWFRYLADRPSDAEMGRWLSMDKSYLVEQALRRANLRERDLVTHVVLAERAPYARKGRVAGGPPRYEAYQVYVFLLTRFGMRTTRTYLNLKTGDIHNEQHQMFAYDAVASASVAETGVQSFGPDGQPTISHRKGRVFQLTLVNGTRIAEVKENPRVAGEDPTGAMDDQGDYAAMQTSGFDSAMRILEAVATEGKEWITRDHERRQRWAQNWHTVSGSDDESGNGDPPTPMT</sequence>
<dbReference type="Proteomes" id="UP000290439">
    <property type="component" value="Chromosome"/>
</dbReference>
<dbReference type="RefSeq" id="WP_130916826.1">
    <property type="nucleotide sequence ID" value="NZ_JADLPK010000002.1"/>
</dbReference>
<feature type="region of interest" description="Disordered" evidence="1">
    <location>
        <begin position="660"/>
        <end position="683"/>
    </location>
</feature>
<evidence type="ECO:0000256" key="1">
    <source>
        <dbReference type="SAM" id="MobiDB-lite"/>
    </source>
</evidence>
<feature type="transmembrane region" description="Helical" evidence="2">
    <location>
        <begin position="264"/>
        <end position="285"/>
    </location>
</feature>
<feature type="transmembrane region" description="Helical" evidence="2">
    <location>
        <begin position="391"/>
        <end position="420"/>
    </location>
</feature>
<keyword evidence="2" id="KW-1133">Transmembrane helix</keyword>
<accession>A0A4U8VZA2</accession>
<dbReference type="EMBL" id="LR215973">
    <property type="protein sequence ID" value="VFA98105.1"/>
    <property type="molecule type" value="Genomic_DNA"/>
</dbReference>
<proteinExistence type="predicted"/>
<dbReference type="AlphaFoldDB" id="A0A4U8VZA2"/>
<reference evidence="3 4" key="1">
    <citation type="submission" date="2019-02" db="EMBL/GenBank/DDBJ databases">
        <authorList>
            <consortium name="Pathogen Informatics"/>
        </authorList>
    </citation>
    <scope>NUCLEOTIDE SEQUENCE [LARGE SCALE GENOMIC DNA]</scope>
    <source>
        <strain evidence="3 4">3012STDY6756504</strain>
    </source>
</reference>
<evidence type="ECO:0000313" key="3">
    <source>
        <dbReference type="EMBL" id="VFA98105.1"/>
    </source>
</evidence>
<keyword evidence="2" id="KW-0472">Membrane</keyword>
<gene>
    <name evidence="3" type="ORF">NCTC10797_01870</name>
</gene>
<protein>
    <submittedName>
        <fullName evidence="3">Uncharacterized protein</fullName>
    </submittedName>
</protein>
<organism evidence="3 4">
    <name type="scientific">Nocardia cyriacigeorgica</name>
    <dbReference type="NCBI Taxonomy" id="135487"/>
    <lineage>
        <taxon>Bacteria</taxon>
        <taxon>Bacillati</taxon>
        <taxon>Actinomycetota</taxon>
        <taxon>Actinomycetes</taxon>
        <taxon>Mycobacteriales</taxon>
        <taxon>Nocardiaceae</taxon>
        <taxon>Nocardia</taxon>
    </lineage>
</organism>
<name>A0A4U8VZA2_9NOCA</name>
<keyword evidence="2" id="KW-0812">Transmembrane</keyword>
<evidence type="ECO:0000256" key="2">
    <source>
        <dbReference type="SAM" id="Phobius"/>
    </source>
</evidence>